<feature type="compositionally biased region" description="Basic and acidic residues" evidence="2">
    <location>
        <begin position="508"/>
        <end position="520"/>
    </location>
</feature>
<dbReference type="InterPro" id="IPR054695">
    <property type="entry name" value="Pierisin-like_dom"/>
</dbReference>
<feature type="region of interest" description="Disordered" evidence="2">
    <location>
        <begin position="829"/>
        <end position="857"/>
    </location>
</feature>
<keyword evidence="1" id="KW-0597">Phosphoprotein</keyword>
<sequence>MLAHGLVGLVYALNALGSPWGDDELGRNFFDGAPDSLGFRQARDELLDGVAQLSVALKGHAVGAVRMAHTWHRAETGDDPRFTLADAGRSAAESAALRAVVGSAADGLVRDDPPPPWYEEIAPLLEEMVTMCRLPAGDAAGMEQLARAFERMADVVDTVTGHASTHATKITSGNAGADIEAFTKSFARLARGGGGHLPDAADACRGMAGFCRYMATEIKVGKAQFYLSGAYLFTLWAIARIFAPTPAGPFYLATATAKTRTAGMRLAAMLRTAEGRAAVSGARFVGGLNLVGQLTRMGYGLQDGLDLGDLAESGLLGAAGGGATGAVYRRLGEAAMDGNSLAKMLTGTLPGRLATHMGVNSTVFVANDIAANAIHNGGTVHWDEVNVSKDLLMSAGMGIHGEVMHALKGSDVGADLTAHVPPADHSAPPATGGGGPRPDAGSSPERHGSGDMQLASAPHDSGDVPHAPPLVRDAGATGQSRPVYDQSGGPVVGGHVGEASAPVSRQYGPRDEPTPGRDRPGMPVKGTVDGSAKVGSRSPRPPLVARPESSAHAAEGTRPANGGRTNEAVPSESRDREEPIGPTGRGEPVDQADRGNHLERSDDRDGTESRERGEPTDPVATTQPISIHESVPSPRTEHRAESYAPAGHPDTGAAPERPLRTKLSEDGLLVHIAALEARRAELAGSVRVADQAVLHHHDPDPEIAALDAAILRARQELGPSGDLALAIGGATEVLRIPPNGKVSLGRSRYDSPLPYDEYVSRVHATFSVDAAGVPWVRDMGSLNGTFVNERRLLDDENVRLREGDVVRLGLVTELEVKGVPVAREAGHLTPATDHDAHDGSAGHENGRGPVAPDPMVPASLEPGRNAESAGRRIAEQYGLTAVSGRDAAHFFHGLTEIVGPGENRPLGTGPLTDLAHEVIGRDASVVDLLNLHHDAVLLGHEPWRARDRDELVEILSSAHDRSVDDPFEGIGRRLARTVGMRGLSDAEARGLGIIQNHLTRGSPDMLASYRRLVEIAHAAGLGDARAHEAGFGERSDQDAVLRLVRLADGDSRVVRSGLEHLIEQVRGEAVRPIPEPVRMSAAAGGEDSARVLADHYGLWYADHHTTRVIHDLTVLSDPAYDPARGPAHGSYPLRDLAHDVLGPDATVADLLALHRDALEMGFEPSYARSRAELTDLLTLARHDVPAFRLDQDRQAFRETQKVFLIPERDDHTVRIVSTLKRVEVPDPGAAERDLGLAARDGRLGAYAKESVDYGGPRPGDAALYALARGVSRDLAVRDMIELYKYAEEKSFPGLRGDHDGVLAALRRARGELGPDLLTARRIADSLGLGKDEPTVHAVAELNRAMDPGGERSLPRGVGFLDWLANRVRPGLSVPDLIAVYRHVDAEVRGQHADPLELVRALRRADGELHPASHVAEAPSALRALPRVPASPRFLRDDAAPVERWPLSGGSPPSGPIDHTAAANGKPSRLNDLLKWYRDEEEAPQYWGDNGDYSGEQPRRLEVGWRLDRNALFRGDRRGPERIFEEGFAMQKGERGFASDPELICTSRLVDTAIEFANQFRRKGADRWVYVIDAPGGYDIGGGQDEVKFIGGIDRRYIVGALRIPGDLPIPGSVSYDGRVFFPGRPQDQAEWIQNPHYRPD</sequence>
<organism evidence="4 5">
    <name type="scientific">Actinoallomurus iriomotensis</name>
    <dbReference type="NCBI Taxonomy" id="478107"/>
    <lineage>
        <taxon>Bacteria</taxon>
        <taxon>Bacillati</taxon>
        <taxon>Actinomycetota</taxon>
        <taxon>Actinomycetes</taxon>
        <taxon>Streptosporangiales</taxon>
        <taxon>Thermomonosporaceae</taxon>
        <taxon>Actinoallomurus</taxon>
    </lineage>
</organism>
<evidence type="ECO:0000313" key="5">
    <source>
        <dbReference type="Proteomes" id="UP001165135"/>
    </source>
</evidence>
<dbReference type="Pfam" id="PF22596">
    <property type="entry name" value="Scabin-like"/>
    <property type="match status" value="1"/>
</dbReference>
<dbReference type="InterPro" id="IPR057746">
    <property type="entry name" value="CpnT-like_N"/>
</dbReference>
<dbReference type="PANTHER" id="PTHR23308">
    <property type="entry name" value="NUCLEAR INHIBITOR OF PROTEIN PHOSPHATASE-1"/>
    <property type="match status" value="1"/>
</dbReference>
<reference evidence="4" key="1">
    <citation type="submission" date="2023-03" db="EMBL/GenBank/DDBJ databases">
        <title>Actinoallomurus iriomotensis NBRC 103681.</title>
        <authorList>
            <person name="Ichikawa N."/>
            <person name="Sato H."/>
            <person name="Tonouchi N."/>
        </authorList>
    </citation>
    <scope>NUCLEOTIDE SEQUENCE</scope>
    <source>
        <strain evidence="4">NBRC 103681</strain>
    </source>
</reference>
<comment type="caution">
    <text evidence="4">The sequence shown here is derived from an EMBL/GenBank/DDBJ whole genome shotgun (WGS) entry which is preliminary data.</text>
</comment>
<dbReference type="Gene3D" id="3.90.210.10">
    <property type="entry name" value="Heat-Labile Enterotoxin, subunit A"/>
    <property type="match status" value="1"/>
</dbReference>
<name>A0A9W6VLX0_9ACTN</name>
<dbReference type="InterPro" id="IPR008984">
    <property type="entry name" value="SMAD_FHA_dom_sf"/>
</dbReference>
<evidence type="ECO:0000256" key="2">
    <source>
        <dbReference type="SAM" id="MobiDB-lite"/>
    </source>
</evidence>
<gene>
    <name evidence="4" type="ORF">Airi01_003510</name>
</gene>
<feature type="compositionally biased region" description="Basic and acidic residues" evidence="2">
    <location>
        <begin position="587"/>
        <end position="615"/>
    </location>
</feature>
<dbReference type="PROSITE" id="PS50006">
    <property type="entry name" value="FHA_DOMAIN"/>
    <property type="match status" value="1"/>
</dbReference>
<dbReference type="EMBL" id="BSTJ01000001">
    <property type="protein sequence ID" value="GLY72084.1"/>
    <property type="molecule type" value="Genomic_DNA"/>
</dbReference>
<dbReference type="SUPFAM" id="SSF56399">
    <property type="entry name" value="ADP-ribosylation"/>
    <property type="match status" value="1"/>
</dbReference>
<dbReference type="Gene3D" id="2.60.200.20">
    <property type="match status" value="1"/>
</dbReference>
<dbReference type="SUPFAM" id="SSF49879">
    <property type="entry name" value="SMAD/FHA domain"/>
    <property type="match status" value="1"/>
</dbReference>
<dbReference type="CDD" id="cd00060">
    <property type="entry name" value="FHA"/>
    <property type="match status" value="1"/>
</dbReference>
<feature type="compositionally biased region" description="Basic and acidic residues" evidence="2">
    <location>
        <begin position="832"/>
        <end position="846"/>
    </location>
</feature>
<feature type="domain" description="FHA" evidence="3">
    <location>
        <begin position="742"/>
        <end position="792"/>
    </location>
</feature>
<dbReference type="SMART" id="SM00240">
    <property type="entry name" value="FHA"/>
    <property type="match status" value="1"/>
</dbReference>
<evidence type="ECO:0000256" key="1">
    <source>
        <dbReference type="ARBA" id="ARBA00022553"/>
    </source>
</evidence>
<proteinExistence type="predicted"/>
<protein>
    <recommendedName>
        <fullName evidence="3">FHA domain-containing protein</fullName>
    </recommendedName>
</protein>
<dbReference type="Pfam" id="PF00498">
    <property type="entry name" value="FHA"/>
    <property type="match status" value="1"/>
</dbReference>
<evidence type="ECO:0000313" key="4">
    <source>
        <dbReference type="EMBL" id="GLY72084.1"/>
    </source>
</evidence>
<dbReference type="RefSeq" id="WP_285617039.1">
    <property type="nucleotide sequence ID" value="NZ_BSTJ01000001.1"/>
</dbReference>
<dbReference type="InterPro" id="IPR050923">
    <property type="entry name" value="Cell_Proc_Reg/RNA_Proc"/>
</dbReference>
<feature type="region of interest" description="Disordered" evidence="2">
    <location>
        <begin position="415"/>
        <end position="658"/>
    </location>
</feature>
<dbReference type="Proteomes" id="UP001165135">
    <property type="component" value="Unassembled WGS sequence"/>
</dbReference>
<evidence type="ECO:0000259" key="3">
    <source>
        <dbReference type="PROSITE" id="PS50006"/>
    </source>
</evidence>
<accession>A0A9W6VLX0</accession>
<dbReference type="Pfam" id="PF25547">
    <property type="entry name" value="WXG100_2"/>
    <property type="match status" value="1"/>
</dbReference>
<dbReference type="InterPro" id="IPR000253">
    <property type="entry name" value="FHA_dom"/>
</dbReference>